<feature type="domain" description="Major facilitator superfamily associated" evidence="8">
    <location>
        <begin position="47"/>
        <end position="613"/>
    </location>
</feature>
<dbReference type="InterPro" id="IPR051717">
    <property type="entry name" value="MFS_MFSD6"/>
</dbReference>
<feature type="transmembrane region" description="Helical" evidence="7">
    <location>
        <begin position="624"/>
        <end position="646"/>
    </location>
</feature>
<proteinExistence type="inferred from homology"/>
<dbReference type="Gene3D" id="1.20.1250.20">
    <property type="entry name" value="MFS general substrate transporter like domains"/>
    <property type="match status" value="2"/>
</dbReference>
<dbReference type="PANTHER" id="PTHR16172">
    <property type="entry name" value="MAJOR FACILITATOR SUPERFAMILY DOMAIN-CONTAINING PROTEIN 6-LIKE"/>
    <property type="match status" value="1"/>
</dbReference>
<protein>
    <recommendedName>
        <fullName evidence="8">Major facilitator superfamily associated domain-containing protein</fullName>
    </recommendedName>
</protein>
<feature type="region of interest" description="Disordered" evidence="6">
    <location>
        <begin position="192"/>
        <end position="215"/>
    </location>
</feature>
<dbReference type="GO" id="GO:0016020">
    <property type="term" value="C:membrane"/>
    <property type="evidence" value="ECO:0007669"/>
    <property type="project" value="UniProtKB-SubCell"/>
</dbReference>
<dbReference type="EMBL" id="CADEPI010000001">
    <property type="protein sequence ID" value="CAB3359026.1"/>
    <property type="molecule type" value="Genomic_DNA"/>
</dbReference>
<dbReference type="SUPFAM" id="SSF103473">
    <property type="entry name" value="MFS general substrate transporter"/>
    <property type="match status" value="1"/>
</dbReference>
<keyword evidence="3 7" id="KW-0812">Transmembrane</keyword>
<accession>A0A8S1BJB2</accession>
<feature type="transmembrane region" description="Helical" evidence="7">
    <location>
        <begin position="111"/>
        <end position="132"/>
    </location>
</feature>
<keyword evidence="10" id="KW-1185">Reference proteome</keyword>
<feature type="transmembrane region" description="Helical" evidence="7">
    <location>
        <begin position="498"/>
        <end position="518"/>
    </location>
</feature>
<dbReference type="InterPro" id="IPR024989">
    <property type="entry name" value="MFS_assoc_dom"/>
</dbReference>
<evidence type="ECO:0000256" key="7">
    <source>
        <dbReference type="SAM" id="Phobius"/>
    </source>
</evidence>
<feature type="transmembrane region" description="Helical" evidence="7">
    <location>
        <begin position="592"/>
        <end position="612"/>
    </location>
</feature>
<evidence type="ECO:0000256" key="6">
    <source>
        <dbReference type="SAM" id="MobiDB-lite"/>
    </source>
</evidence>
<evidence type="ECO:0000256" key="2">
    <source>
        <dbReference type="ARBA" id="ARBA00005241"/>
    </source>
</evidence>
<comment type="subcellular location">
    <subcellularLocation>
        <location evidence="1">Membrane</location>
        <topology evidence="1">Multi-pass membrane protein</topology>
    </subcellularLocation>
</comment>
<evidence type="ECO:0000256" key="5">
    <source>
        <dbReference type="ARBA" id="ARBA00023136"/>
    </source>
</evidence>
<feature type="compositionally biased region" description="Low complexity" evidence="6">
    <location>
        <begin position="197"/>
        <end position="208"/>
    </location>
</feature>
<evidence type="ECO:0000256" key="4">
    <source>
        <dbReference type="ARBA" id="ARBA00022989"/>
    </source>
</evidence>
<keyword evidence="5 7" id="KW-0472">Membrane</keyword>
<sequence length="689" mass="76077">MVADTQACLSKGLSASIEEMSTTRNTPRPEPGIRNKASKLVNWPLVPLRISLFLFFGGLACLVLFLPLHMREVGLSESHSRVISTVAPLLSILGPLIVGPASDRLGKHKQVLLTSCLLLGAACYCLLLAVPLTSENNHFQESTLNKAPQVQLRCESHLSKIVQERCSTHCPHWSDDRAWEVHIKNCKYDCGEKGEPSKTPVTSTTTPHSDYDDDDYKQPNFEGSISLTETDESNNNFDAIIKETPMPPTLCFNGSISKGSPVCNMMDPSFNLTVNISLPDVVTKDDTCEYPLSNIKLGYENDTFASLYCRGDCVVKCSLRSSLWEWAPGGQQVCPAHLPSTDPQVTFWSYLLARSVADIFPVAALPLADTMVVVLSSVHNSDVGRELSFGALGAAVITPLVSVLVHYEITPWQNTPSALPILVFAMLSLLAALVLSWVKLPSVWYSRRMELGERPSVKVTNPGEAVVLLFVLLLLGIFWGALETYFPWFLKDMYKLEFWQMGLTVTFGLFLTMPLLWNAETLIDYCGFTNIFIATFAFYIIRFIGYGFLEAAWPALVCEIFEVFTLCLMWVTAVIYTRNLTAKHITATSQAFIVLAHFCLGRFLGTLVASTVLNVTSATGPWDFFKGCSVAAAVAGWLYFCIYYCCVRPGCGRKKNSQGSQLSAEATTTNGSYTPLRIYKGNDQAAGRF</sequence>
<keyword evidence="4 7" id="KW-1133">Transmembrane helix</keyword>
<dbReference type="AlphaFoldDB" id="A0A8S1BJB2"/>
<dbReference type="Proteomes" id="UP000494165">
    <property type="component" value="Unassembled WGS sequence"/>
</dbReference>
<evidence type="ECO:0000259" key="8">
    <source>
        <dbReference type="Pfam" id="PF12832"/>
    </source>
</evidence>
<evidence type="ECO:0000313" key="10">
    <source>
        <dbReference type="Proteomes" id="UP000494165"/>
    </source>
</evidence>
<organism evidence="9 10">
    <name type="scientific">Cloeon dipterum</name>
    <dbReference type="NCBI Taxonomy" id="197152"/>
    <lineage>
        <taxon>Eukaryota</taxon>
        <taxon>Metazoa</taxon>
        <taxon>Ecdysozoa</taxon>
        <taxon>Arthropoda</taxon>
        <taxon>Hexapoda</taxon>
        <taxon>Insecta</taxon>
        <taxon>Pterygota</taxon>
        <taxon>Palaeoptera</taxon>
        <taxon>Ephemeroptera</taxon>
        <taxon>Pisciforma</taxon>
        <taxon>Baetidae</taxon>
        <taxon>Cloeon</taxon>
    </lineage>
</organism>
<evidence type="ECO:0000313" key="9">
    <source>
        <dbReference type="EMBL" id="CAB3359026.1"/>
    </source>
</evidence>
<feature type="transmembrane region" description="Helical" evidence="7">
    <location>
        <begin position="551"/>
        <end position="571"/>
    </location>
</feature>
<feature type="transmembrane region" description="Helical" evidence="7">
    <location>
        <begin position="525"/>
        <end position="545"/>
    </location>
</feature>
<feature type="transmembrane region" description="Helical" evidence="7">
    <location>
        <begin position="419"/>
        <end position="444"/>
    </location>
</feature>
<reference evidence="9 10" key="1">
    <citation type="submission" date="2020-04" db="EMBL/GenBank/DDBJ databases">
        <authorList>
            <person name="Alioto T."/>
            <person name="Alioto T."/>
            <person name="Gomez Garrido J."/>
        </authorList>
    </citation>
    <scope>NUCLEOTIDE SEQUENCE [LARGE SCALE GENOMIC DNA]</scope>
</reference>
<feature type="transmembrane region" description="Helical" evidence="7">
    <location>
        <begin position="46"/>
        <end position="70"/>
    </location>
</feature>
<gene>
    <name evidence="9" type="ORF">CLODIP_2_CD05155</name>
</gene>
<comment type="similarity">
    <text evidence="2">Belongs to the major facilitator superfamily. MFSD6 family.</text>
</comment>
<name>A0A8S1BJB2_9INSE</name>
<dbReference type="Pfam" id="PF12832">
    <property type="entry name" value="MFS_1_like"/>
    <property type="match status" value="1"/>
</dbReference>
<evidence type="ECO:0000256" key="1">
    <source>
        <dbReference type="ARBA" id="ARBA00004141"/>
    </source>
</evidence>
<feature type="transmembrane region" description="Helical" evidence="7">
    <location>
        <begin position="387"/>
        <end position="407"/>
    </location>
</feature>
<feature type="transmembrane region" description="Helical" evidence="7">
    <location>
        <begin position="347"/>
        <end position="375"/>
    </location>
</feature>
<dbReference type="InterPro" id="IPR036259">
    <property type="entry name" value="MFS_trans_sf"/>
</dbReference>
<dbReference type="OrthoDB" id="6414167at2759"/>
<evidence type="ECO:0000256" key="3">
    <source>
        <dbReference type="ARBA" id="ARBA00022692"/>
    </source>
</evidence>
<feature type="transmembrane region" description="Helical" evidence="7">
    <location>
        <begin position="465"/>
        <end position="486"/>
    </location>
</feature>
<dbReference type="PANTHER" id="PTHR16172:SF27">
    <property type="entry name" value="FI19426P1"/>
    <property type="match status" value="1"/>
</dbReference>
<feature type="transmembrane region" description="Helical" evidence="7">
    <location>
        <begin position="82"/>
        <end position="99"/>
    </location>
</feature>
<comment type="caution">
    <text evidence="9">The sequence shown here is derived from an EMBL/GenBank/DDBJ whole genome shotgun (WGS) entry which is preliminary data.</text>
</comment>